<dbReference type="InterPro" id="IPR020624">
    <property type="entry name" value="Schiff_base-form_aldolases_CS"/>
</dbReference>
<evidence type="ECO:0000313" key="18">
    <source>
        <dbReference type="Proteomes" id="UP000333828"/>
    </source>
</evidence>
<feature type="active site" description="Proton donor/acceptor" evidence="12 14">
    <location>
        <position position="180"/>
    </location>
</feature>
<gene>
    <name evidence="17" type="primary">dapA_2</name>
    <name evidence="12" type="synonym">dapA</name>
    <name evidence="17" type="ORF">PIN31115_03578</name>
</gene>
<keyword evidence="18" id="KW-1185">Reference proteome</keyword>
<feature type="region of interest" description="Disordered" evidence="16">
    <location>
        <begin position="1"/>
        <end position="36"/>
    </location>
</feature>
<dbReference type="NCBIfam" id="TIGR00674">
    <property type="entry name" value="dapA"/>
    <property type="match status" value="1"/>
</dbReference>
<dbReference type="PANTHER" id="PTHR12128:SF66">
    <property type="entry name" value="4-HYDROXY-2-OXOGLUTARATE ALDOLASE, MITOCHONDRIAL"/>
    <property type="match status" value="1"/>
</dbReference>
<dbReference type="InterPro" id="IPR020625">
    <property type="entry name" value="Schiff_base-form_aldolases_AS"/>
</dbReference>
<dbReference type="Proteomes" id="UP000333828">
    <property type="component" value="Unassembled WGS sequence"/>
</dbReference>
<dbReference type="PANTHER" id="PTHR12128">
    <property type="entry name" value="DIHYDRODIPICOLINATE SYNTHASE"/>
    <property type="match status" value="1"/>
</dbReference>
<comment type="catalytic activity">
    <reaction evidence="11 12">
        <text>L-aspartate 4-semialdehyde + pyruvate = (2S,4S)-4-hydroxy-2,3,4,5-tetrahydrodipicolinate + H2O + H(+)</text>
        <dbReference type="Rhea" id="RHEA:34171"/>
        <dbReference type="ChEBI" id="CHEBI:15361"/>
        <dbReference type="ChEBI" id="CHEBI:15377"/>
        <dbReference type="ChEBI" id="CHEBI:15378"/>
        <dbReference type="ChEBI" id="CHEBI:67139"/>
        <dbReference type="ChEBI" id="CHEBI:537519"/>
        <dbReference type="EC" id="4.3.3.7"/>
    </reaction>
</comment>
<protein>
    <recommendedName>
        <fullName evidence="4 12">4-hydroxy-tetrahydrodipicolinate synthase</fullName>
        <shortName evidence="12">HTPA synthase</shortName>
        <ecNumber evidence="4 12">4.3.3.7</ecNumber>
    </recommendedName>
</protein>
<dbReference type="GO" id="GO:0008840">
    <property type="term" value="F:4-hydroxy-tetrahydrodipicolinate synthase activity"/>
    <property type="evidence" value="ECO:0007669"/>
    <property type="project" value="UniProtKB-UniRule"/>
</dbReference>
<feature type="binding site" evidence="12 15">
    <location>
        <position position="248"/>
    </location>
    <ligand>
        <name>pyruvate</name>
        <dbReference type="ChEBI" id="CHEBI:15361"/>
    </ligand>
</feature>
<evidence type="ECO:0000256" key="5">
    <source>
        <dbReference type="ARBA" id="ARBA00022490"/>
    </source>
</evidence>
<dbReference type="EC" id="4.3.3.7" evidence="4 12"/>
<dbReference type="GO" id="GO:0019877">
    <property type="term" value="P:diaminopimelate biosynthetic process"/>
    <property type="evidence" value="ECO:0007669"/>
    <property type="project" value="UniProtKB-UniRule"/>
</dbReference>
<dbReference type="InterPro" id="IPR013785">
    <property type="entry name" value="Aldolase_TIM"/>
</dbReference>
<evidence type="ECO:0000256" key="1">
    <source>
        <dbReference type="ARBA" id="ARBA00003294"/>
    </source>
</evidence>
<dbReference type="PRINTS" id="PR00146">
    <property type="entry name" value="DHPICSNTHASE"/>
</dbReference>
<dbReference type="AlphaFoldDB" id="A0A5E4X1A0"/>
<evidence type="ECO:0000256" key="11">
    <source>
        <dbReference type="ARBA" id="ARBA00047836"/>
    </source>
</evidence>
<dbReference type="InterPro" id="IPR005263">
    <property type="entry name" value="DapA"/>
</dbReference>
<comment type="subunit">
    <text evidence="12">Homotetramer; dimer of dimers.</text>
</comment>
<dbReference type="Pfam" id="PF00701">
    <property type="entry name" value="DHDPS"/>
    <property type="match status" value="1"/>
</dbReference>
<reference evidence="17 18" key="1">
    <citation type="submission" date="2019-08" db="EMBL/GenBank/DDBJ databases">
        <authorList>
            <person name="Peeters C."/>
        </authorList>
    </citation>
    <scope>NUCLEOTIDE SEQUENCE [LARGE SCALE GENOMIC DNA]</scope>
    <source>
        <strain evidence="17 18">LMG 31115</strain>
    </source>
</reference>
<evidence type="ECO:0000256" key="15">
    <source>
        <dbReference type="PIRSR" id="PIRSR001365-2"/>
    </source>
</evidence>
<dbReference type="SMART" id="SM01130">
    <property type="entry name" value="DHDPS"/>
    <property type="match status" value="1"/>
</dbReference>
<dbReference type="UniPathway" id="UPA00034">
    <property type="reaction ID" value="UER00017"/>
</dbReference>
<dbReference type="HAMAP" id="MF_00418">
    <property type="entry name" value="DapA"/>
    <property type="match status" value="1"/>
</dbReference>
<evidence type="ECO:0000256" key="2">
    <source>
        <dbReference type="ARBA" id="ARBA00005120"/>
    </source>
</evidence>
<comment type="similarity">
    <text evidence="3 12 13">Belongs to the DapA family.</text>
</comment>
<dbReference type="CDD" id="cd00950">
    <property type="entry name" value="DHDPS"/>
    <property type="match status" value="1"/>
</dbReference>
<dbReference type="PROSITE" id="PS00666">
    <property type="entry name" value="DHDPS_2"/>
    <property type="match status" value="1"/>
</dbReference>
<dbReference type="PIRSF" id="PIRSF001365">
    <property type="entry name" value="DHDPS"/>
    <property type="match status" value="1"/>
</dbReference>
<keyword evidence="10 12" id="KW-0704">Schiff base</keyword>
<evidence type="ECO:0000256" key="3">
    <source>
        <dbReference type="ARBA" id="ARBA00007592"/>
    </source>
</evidence>
<keyword evidence="9 12" id="KW-0456">Lyase</keyword>
<evidence type="ECO:0000256" key="4">
    <source>
        <dbReference type="ARBA" id="ARBA00012086"/>
    </source>
</evidence>
<name>A0A5E4X1A0_9BURK</name>
<feature type="compositionally biased region" description="Low complexity" evidence="16">
    <location>
        <begin position="1"/>
        <end position="31"/>
    </location>
</feature>
<evidence type="ECO:0000256" key="13">
    <source>
        <dbReference type="PIRNR" id="PIRNR001365"/>
    </source>
</evidence>
<dbReference type="Gene3D" id="3.20.20.70">
    <property type="entry name" value="Aldolase class I"/>
    <property type="match status" value="1"/>
</dbReference>
<keyword evidence="6 12" id="KW-0028">Amino-acid biosynthesis</keyword>
<evidence type="ECO:0000256" key="14">
    <source>
        <dbReference type="PIRSR" id="PIRSR001365-1"/>
    </source>
</evidence>
<dbReference type="InterPro" id="IPR002220">
    <property type="entry name" value="DapA-like"/>
</dbReference>
<evidence type="ECO:0000256" key="9">
    <source>
        <dbReference type="ARBA" id="ARBA00023239"/>
    </source>
</evidence>
<keyword evidence="8 12" id="KW-0457">Lysine biosynthesis</keyword>
<feature type="site" description="Part of a proton relay during catalysis" evidence="12">
    <location>
        <position position="92"/>
    </location>
</feature>
<keyword evidence="5 12" id="KW-0963">Cytoplasm</keyword>
<comment type="function">
    <text evidence="1 12">Catalyzes the condensation of (S)-aspartate-beta-semialdehyde [(S)-ASA] and pyruvate to 4-hydroxy-tetrahydrodipicolinate (HTPA).</text>
</comment>
<feature type="binding site" evidence="12 15">
    <location>
        <position position="93"/>
    </location>
    <ligand>
        <name>pyruvate</name>
        <dbReference type="ChEBI" id="CHEBI:15361"/>
    </ligand>
</feature>
<comment type="pathway">
    <text evidence="2 12">Amino-acid biosynthesis; L-lysine biosynthesis via DAP pathway; (S)-tetrahydrodipicolinate from L-aspartate: step 3/4.</text>
</comment>
<evidence type="ECO:0000256" key="10">
    <source>
        <dbReference type="ARBA" id="ARBA00023270"/>
    </source>
</evidence>
<sequence length="345" mass="35881">MQDTPSHTSHAATGSASNPASHSASHSASPSMAQLASRGQTPAYRGIWVPLVTPFLPGSTNTSDAPVDHAALRRLVAHYRRSGIAGLVICGTTGEAAALDDAEQLAVFDTVLAEAGDLPVIAGLAGNHMGHTLARLDAFNALPLAGVLTPAPYYIRPSQAGLIDWFHTLADRSRAPLVLYDIPYRTGSTLTLDTLLTLAGHSNIRGIKDCGGNATTTQTLIADGRLSVLAGEDHQLLSTLTMGGHGAIIASSHCRPAHFVALYRAVQAQQLDVARVLFHALMPVVRLLFAEANPGPVKAWLAREGLLADVLRAPMTSASPALAQQLVDAIAAVDVQFGASAANAA</sequence>
<dbReference type="GO" id="GO:0005737">
    <property type="term" value="C:cytoplasm"/>
    <property type="evidence" value="ECO:0007669"/>
    <property type="project" value="UniProtKB-SubCell"/>
</dbReference>
<proteinExistence type="inferred from homology"/>
<organism evidence="17 18">
    <name type="scientific">Pandoraea iniqua</name>
    <dbReference type="NCBI Taxonomy" id="2508288"/>
    <lineage>
        <taxon>Bacteria</taxon>
        <taxon>Pseudomonadati</taxon>
        <taxon>Pseudomonadota</taxon>
        <taxon>Betaproteobacteria</taxon>
        <taxon>Burkholderiales</taxon>
        <taxon>Burkholderiaceae</taxon>
        <taxon>Pandoraea</taxon>
    </lineage>
</organism>
<evidence type="ECO:0000256" key="6">
    <source>
        <dbReference type="ARBA" id="ARBA00022605"/>
    </source>
</evidence>
<dbReference type="EMBL" id="CABPSI010000004">
    <property type="protein sequence ID" value="VVE30038.1"/>
    <property type="molecule type" value="Genomic_DNA"/>
</dbReference>
<evidence type="ECO:0000256" key="7">
    <source>
        <dbReference type="ARBA" id="ARBA00022915"/>
    </source>
</evidence>
<dbReference type="PROSITE" id="PS00665">
    <property type="entry name" value="DHDPS_1"/>
    <property type="match status" value="1"/>
</dbReference>
<comment type="subcellular location">
    <subcellularLocation>
        <location evidence="12">Cytoplasm</location>
    </subcellularLocation>
</comment>
<evidence type="ECO:0000313" key="17">
    <source>
        <dbReference type="EMBL" id="VVE30038.1"/>
    </source>
</evidence>
<dbReference type="GO" id="GO:0009089">
    <property type="term" value="P:lysine biosynthetic process via diaminopimelate"/>
    <property type="evidence" value="ECO:0007669"/>
    <property type="project" value="UniProtKB-UniRule"/>
</dbReference>
<accession>A0A5E4X1A0</accession>
<comment type="caution">
    <text evidence="12">Was originally thought to be a dihydrodipicolinate synthase (DHDPS), catalyzing the condensation of (S)-aspartate-beta-semialdehyde [(S)-ASA] and pyruvate to dihydrodipicolinate (DHDP). However, it was shown in E.coli that the product of the enzymatic reaction is not dihydrodipicolinate but in fact (4S)-4-hydroxy-2,3,4,5-tetrahydro-(2S)-dipicolinic acid (HTPA), and that the consecutive dehydration reaction leading to DHDP is not spontaneous but catalyzed by DapB.</text>
</comment>
<evidence type="ECO:0000256" key="12">
    <source>
        <dbReference type="HAMAP-Rule" id="MF_00418"/>
    </source>
</evidence>
<feature type="active site" description="Schiff-base intermediate with substrate" evidence="12 14">
    <location>
        <position position="208"/>
    </location>
</feature>
<evidence type="ECO:0000256" key="16">
    <source>
        <dbReference type="SAM" id="MobiDB-lite"/>
    </source>
</evidence>
<keyword evidence="7 12" id="KW-0220">Diaminopimelate biosynthesis</keyword>
<dbReference type="SUPFAM" id="SSF51569">
    <property type="entry name" value="Aldolase"/>
    <property type="match status" value="1"/>
</dbReference>
<evidence type="ECO:0000256" key="8">
    <source>
        <dbReference type="ARBA" id="ARBA00023154"/>
    </source>
</evidence>
<feature type="site" description="Part of a proton relay during catalysis" evidence="12">
    <location>
        <position position="154"/>
    </location>
</feature>